<organism evidence="1 2">
    <name type="scientific">Nonlabens ponticola</name>
    <dbReference type="NCBI Taxonomy" id="2496866"/>
    <lineage>
        <taxon>Bacteria</taxon>
        <taxon>Pseudomonadati</taxon>
        <taxon>Bacteroidota</taxon>
        <taxon>Flavobacteriia</taxon>
        <taxon>Flavobacteriales</taxon>
        <taxon>Flavobacteriaceae</taxon>
        <taxon>Nonlabens</taxon>
    </lineage>
</organism>
<dbReference type="OrthoDB" id="1430047at2"/>
<dbReference type="KEGG" id="noj:EJ995_11465"/>
<dbReference type="InterPro" id="IPR025345">
    <property type="entry name" value="DUF4249"/>
</dbReference>
<proteinExistence type="predicted"/>
<evidence type="ECO:0000313" key="2">
    <source>
        <dbReference type="Proteomes" id="UP000279600"/>
    </source>
</evidence>
<dbReference type="RefSeq" id="WP_126448534.1">
    <property type="nucleotide sequence ID" value="NZ_CP034549.1"/>
</dbReference>
<reference evidence="1 2" key="1">
    <citation type="submission" date="2018-12" db="EMBL/GenBank/DDBJ databases">
        <title>Complete genome of Nonlabens sp. MJ115.</title>
        <authorList>
            <person name="Choi H.S."/>
            <person name="Jung J."/>
        </authorList>
    </citation>
    <scope>NUCLEOTIDE SEQUENCE [LARGE SCALE GENOMIC DNA]</scope>
    <source>
        <strain evidence="1 2">MJ115</strain>
    </source>
</reference>
<dbReference type="EMBL" id="CP034549">
    <property type="protein sequence ID" value="AZQ44819.1"/>
    <property type="molecule type" value="Genomic_DNA"/>
</dbReference>
<dbReference type="AlphaFoldDB" id="A0A3S9N0A6"/>
<accession>A0A3S9N0A6</accession>
<gene>
    <name evidence="1" type="ORF">EJ995_11465</name>
</gene>
<dbReference type="Proteomes" id="UP000279600">
    <property type="component" value="Chromosome"/>
</dbReference>
<keyword evidence="2" id="KW-1185">Reference proteome</keyword>
<dbReference type="Pfam" id="PF14054">
    <property type="entry name" value="DUF4249"/>
    <property type="match status" value="1"/>
</dbReference>
<name>A0A3S9N0A6_9FLAO</name>
<evidence type="ECO:0000313" key="1">
    <source>
        <dbReference type="EMBL" id="AZQ44819.1"/>
    </source>
</evidence>
<protein>
    <submittedName>
        <fullName evidence="1">DUF4249 domain-containing protein</fullName>
    </submittedName>
</protein>
<sequence>MRHLLIIMLVVVCFSCEDVIDVDLNTAEPRLVIEATINREADGETAGSIRLTRTADFFEEINEPVTDAQVRIIDENGNTFEYEHNDLGYYFNDELDIEDDVDYTLEIIDQGQTYRSTEQLIKTVPLFNPEQEEIDGFGEFTQITAFYDDPEGFGDFYLFRYLDEFNREIDIRDDEFSDGNVTPTSFFIEDLNPQMEILLTIEGIDQRAFTFYETLLQQGADAGGGPFDTQPATVRGNVINETDSSRFPLGYFRISEIYRLNYIAD</sequence>